<dbReference type="Proteomes" id="UP000237819">
    <property type="component" value="Unassembled WGS sequence"/>
</dbReference>
<reference evidence="2 3" key="1">
    <citation type="submission" date="2018-02" db="EMBL/GenBank/DDBJ databases">
        <title>Comparative genomes isolates from brazilian mangrove.</title>
        <authorList>
            <person name="Araujo J.E."/>
            <person name="Taketani R.G."/>
            <person name="Silva M.C.P."/>
            <person name="Loureco M.V."/>
            <person name="Andreote F.D."/>
        </authorList>
    </citation>
    <scope>NUCLEOTIDE SEQUENCE [LARGE SCALE GENOMIC DNA]</scope>
    <source>
        <strain evidence="2 3">Nap-Phe MGV</strain>
    </source>
</reference>
<keyword evidence="1" id="KW-0812">Transmembrane</keyword>
<accession>A0A2S8GKZ6</accession>
<keyword evidence="1" id="KW-1133">Transmembrane helix</keyword>
<comment type="caution">
    <text evidence="2">The sequence shown here is derived from an EMBL/GenBank/DDBJ whole genome shotgun (WGS) entry which is preliminary data.</text>
</comment>
<evidence type="ECO:0000256" key="1">
    <source>
        <dbReference type="SAM" id="Phobius"/>
    </source>
</evidence>
<evidence type="ECO:0000313" key="2">
    <source>
        <dbReference type="EMBL" id="PQO45102.1"/>
    </source>
</evidence>
<keyword evidence="1" id="KW-0472">Membrane</keyword>
<feature type="transmembrane region" description="Helical" evidence="1">
    <location>
        <begin position="67"/>
        <end position="89"/>
    </location>
</feature>
<name>A0A2S8GKZ6_9BACT</name>
<dbReference type="EMBL" id="PUHZ01000016">
    <property type="protein sequence ID" value="PQO45102.1"/>
    <property type="molecule type" value="Genomic_DNA"/>
</dbReference>
<proteinExistence type="predicted"/>
<gene>
    <name evidence="2" type="ORF">C5Y93_16345</name>
</gene>
<dbReference type="RefSeq" id="WP_105336502.1">
    <property type="nucleotide sequence ID" value="NZ_PUHZ01000016.1"/>
</dbReference>
<dbReference type="AlphaFoldDB" id="A0A2S8GKZ6"/>
<organism evidence="2 3">
    <name type="scientific">Blastopirellula marina</name>
    <dbReference type="NCBI Taxonomy" id="124"/>
    <lineage>
        <taxon>Bacteria</taxon>
        <taxon>Pseudomonadati</taxon>
        <taxon>Planctomycetota</taxon>
        <taxon>Planctomycetia</taxon>
        <taxon>Pirellulales</taxon>
        <taxon>Pirellulaceae</taxon>
        <taxon>Blastopirellula</taxon>
    </lineage>
</organism>
<evidence type="ECO:0000313" key="3">
    <source>
        <dbReference type="Proteomes" id="UP000237819"/>
    </source>
</evidence>
<sequence>MRFAAYGAAVLFVLLAVAINAALVVGLANGVIQIDGFEMTIYWRGESDGYVHWDRGGLHDFYVSGPIVEFVFVAALPLAMLAILAALLFNRSSSRREK</sequence>
<protein>
    <submittedName>
        <fullName evidence="2">Uncharacterized protein</fullName>
    </submittedName>
</protein>
<dbReference type="OrthoDB" id="9937202at2"/>